<dbReference type="EMBL" id="BMFR01000009">
    <property type="protein sequence ID" value="GGG77551.1"/>
    <property type="molecule type" value="Genomic_DNA"/>
</dbReference>
<organism evidence="1 2">
    <name type="scientific">Virgibacillus oceani</name>
    <dbReference type="NCBI Taxonomy" id="1479511"/>
    <lineage>
        <taxon>Bacteria</taxon>
        <taxon>Bacillati</taxon>
        <taxon>Bacillota</taxon>
        <taxon>Bacilli</taxon>
        <taxon>Bacillales</taxon>
        <taxon>Bacillaceae</taxon>
        <taxon>Virgibacillus</taxon>
    </lineage>
</organism>
<reference evidence="1" key="2">
    <citation type="submission" date="2020-09" db="EMBL/GenBank/DDBJ databases">
        <authorList>
            <person name="Sun Q."/>
            <person name="Zhou Y."/>
        </authorList>
    </citation>
    <scope>NUCLEOTIDE SEQUENCE</scope>
    <source>
        <strain evidence="1">CGMCC 1.12754</strain>
    </source>
</reference>
<dbReference type="Proteomes" id="UP000622860">
    <property type="component" value="Unassembled WGS sequence"/>
</dbReference>
<dbReference type="AlphaFoldDB" id="A0A917M547"/>
<comment type="caution">
    <text evidence="1">The sequence shown here is derived from an EMBL/GenBank/DDBJ whole genome shotgun (WGS) entry which is preliminary data.</text>
</comment>
<evidence type="ECO:0000313" key="1">
    <source>
        <dbReference type="EMBL" id="GGG77551.1"/>
    </source>
</evidence>
<reference evidence="1" key="1">
    <citation type="journal article" date="2014" name="Int. J. Syst. Evol. Microbiol.">
        <title>Complete genome sequence of Corynebacterium casei LMG S-19264T (=DSM 44701T), isolated from a smear-ripened cheese.</title>
        <authorList>
            <consortium name="US DOE Joint Genome Institute (JGI-PGF)"/>
            <person name="Walter F."/>
            <person name="Albersmeier A."/>
            <person name="Kalinowski J."/>
            <person name="Ruckert C."/>
        </authorList>
    </citation>
    <scope>NUCLEOTIDE SEQUENCE</scope>
    <source>
        <strain evidence="1">CGMCC 1.12754</strain>
    </source>
</reference>
<gene>
    <name evidence="1" type="ORF">GCM10011398_23330</name>
</gene>
<evidence type="ECO:0000313" key="2">
    <source>
        <dbReference type="Proteomes" id="UP000622860"/>
    </source>
</evidence>
<proteinExistence type="predicted"/>
<sequence>MKIIVTIVIPCGLIKVNYNTLLSKSYDNNASNKKEFESKILNSSKDEITESGKVIYKLTLHMTESFES</sequence>
<name>A0A917M547_9BACI</name>
<accession>A0A917M547</accession>
<keyword evidence="2" id="KW-1185">Reference proteome</keyword>
<protein>
    <submittedName>
        <fullName evidence="1">Uncharacterized protein</fullName>
    </submittedName>
</protein>